<sequence>MATEKITVTTEEANLISKTVPLSEILIKGTRDLNPASGFYEEAVKFVKWYRDGGKEIIAEQPH</sequence>
<gene>
    <name evidence="1" type="ORF">GordDuk1_86</name>
</gene>
<dbReference type="Proteomes" id="UP000033017">
    <property type="component" value="Segment"/>
</dbReference>
<proteinExistence type="predicted"/>
<evidence type="ECO:0000313" key="2">
    <source>
        <dbReference type="Proteomes" id="UP000033017"/>
    </source>
</evidence>
<accession>A0A0E3T6X0</accession>
<dbReference type="EMBL" id="KP790010">
    <property type="protein sequence ID" value="AKC03014.1"/>
    <property type="molecule type" value="Genomic_DNA"/>
</dbReference>
<reference evidence="1 2" key="1">
    <citation type="journal article" date="2015" name="Sci. Rep.">
        <title>Bacteriophages of wastewater foaming-associated filamentous Gordonia reduce host levels in raw activated sludge.</title>
        <authorList>
            <person name="Liu M."/>
            <person name="Gill J.J."/>
            <person name="Young R."/>
            <person name="Summer E.J."/>
        </authorList>
    </citation>
    <scope>NUCLEOTIDE SEQUENCE [LARGE SCALE GENOMIC DNA]</scope>
</reference>
<protein>
    <submittedName>
        <fullName evidence="1">Uncharacterized protein</fullName>
    </submittedName>
</protein>
<dbReference type="RefSeq" id="YP_009222539.1">
    <property type="nucleotide sequence ID" value="NC_029060.1"/>
</dbReference>
<evidence type="ECO:0000313" key="1">
    <source>
        <dbReference type="EMBL" id="AKC03014.1"/>
    </source>
</evidence>
<dbReference type="KEGG" id="vg:26794092"/>
<name>A0A0E3T6X0_9CAUD</name>
<organism evidence="1 2">
    <name type="scientific">Gordonia phage GordDuk1</name>
    <dbReference type="NCBI Taxonomy" id="1622191"/>
    <lineage>
        <taxon>Viruses</taxon>
        <taxon>Duplodnaviria</taxon>
        <taxon>Heunggongvirae</taxon>
        <taxon>Uroviricota</taxon>
        <taxon>Caudoviricetes</taxon>
        <taxon>Gordtnkvirus</taxon>
        <taxon>Gordtnkvirus gordtnk2</taxon>
    </lineage>
</organism>
<dbReference type="GeneID" id="26794092"/>